<dbReference type="GO" id="GO:0052621">
    <property type="term" value="F:diguanylate cyclase activity"/>
    <property type="evidence" value="ECO:0007669"/>
    <property type="project" value="UniProtKB-EC"/>
</dbReference>
<keyword evidence="4" id="KW-0812">Transmembrane</keyword>
<keyword evidence="4" id="KW-0472">Membrane</keyword>
<accession>M7P3D1</accession>
<comment type="caution">
    <text evidence="7">The sequence shown here is derived from an EMBL/GenBank/DDBJ whole genome shotgun (WGS) entry which is preliminary data.</text>
</comment>
<evidence type="ECO:0000313" key="7">
    <source>
        <dbReference type="EMBL" id="EMR14022.1"/>
    </source>
</evidence>
<keyword evidence="5" id="KW-0732">Signal</keyword>
<sequence>MKFIVSLYLLFFSQLAVAMQPVTLQLPWSHQFQFAGYYAAEMQGYFADEGLEVEILPGLLPGGNSVNVVGEVVFQQAEFGVTRSDLLVHRARGLPVVMLASIMQRSPAAFISLQDFNIQGLEDIGDASVSLPLMLDERGAIIDVEVIAALEKAGVDISSLNNQTPSWDLQDLQQGKTQLMLGFTTDAPYILERRGYQPRVILPEDYGIDVYGDLLFTSEATLREAPQMVAGFRRAAIRGWQYAFEHPEVIADYILQHYPPYEADFDRDFLLNEAMLLQQYIQPDLIEIGYTNIERWQRILNIYREIGLTGPVELEQFIYQVRIAAPSKWYKPTIAVLLILFSLSLLLVFRLFQSRRMLEFQVRYREKRESQLQRQAETDPLTGLDNRRRFNLELETLFWRAQRHQLKLAVILLDIDHFKKINDTFGHPVGDRVLCNLAELCRQALRESDFACRYGGEEFAFLLPDSDLSDAVAIAERLAQSIEDAEIITGDQRVRFTVSMGVAELAPTDENAEQLIHRADVLMYQAKRSGRNSIQSVLSAE</sequence>
<dbReference type="PANTHER" id="PTHR45138:SF9">
    <property type="entry name" value="DIGUANYLATE CYCLASE DGCM-RELATED"/>
    <property type="match status" value="1"/>
</dbReference>
<dbReference type="PROSITE" id="PS50887">
    <property type="entry name" value="GGDEF"/>
    <property type="match status" value="1"/>
</dbReference>
<dbReference type="InterPro" id="IPR015168">
    <property type="entry name" value="SsuA/THI5"/>
</dbReference>
<keyword evidence="8" id="KW-1185">Reference proteome</keyword>
<feature type="domain" description="GGDEF" evidence="6">
    <location>
        <begin position="406"/>
        <end position="539"/>
    </location>
</feature>
<dbReference type="SUPFAM" id="SSF55073">
    <property type="entry name" value="Nucleotide cyclase"/>
    <property type="match status" value="1"/>
</dbReference>
<comment type="cofactor">
    <cofactor evidence="1">
        <name>Mg(2+)</name>
        <dbReference type="ChEBI" id="CHEBI:18420"/>
    </cofactor>
</comment>
<evidence type="ECO:0000256" key="3">
    <source>
        <dbReference type="ARBA" id="ARBA00034247"/>
    </source>
</evidence>
<dbReference type="CDD" id="cd01949">
    <property type="entry name" value="GGDEF"/>
    <property type="match status" value="1"/>
</dbReference>
<dbReference type="InterPro" id="IPR050469">
    <property type="entry name" value="Diguanylate_Cyclase"/>
</dbReference>
<dbReference type="SMART" id="SM00267">
    <property type="entry name" value="GGDEF"/>
    <property type="match status" value="1"/>
</dbReference>
<evidence type="ECO:0000313" key="8">
    <source>
        <dbReference type="Proteomes" id="UP000012019"/>
    </source>
</evidence>
<dbReference type="GO" id="GO:0043709">
    <property type="term" value="P:cell adhesion involved in single-species biofilm formation"/>
    <property type="evidence" value="ECO:0007669"/>
    <property type="project" value="TreeGrafter"/>
</dbReference>
<dbReference type="EMBL" id="APHR01000009">
    <property type="protein sequence ID" value="EMR14022.1"/>
    <property type="molecule type" value="Genomic_DNA"/>
</dbReference>
<feature type="transmembrane region" description="Helical" evidence="4">
    <location>
        <begin position="329"/>
        <end position="352"/>
    </location>
</feature>
<dbReference type="RefSeq" id="WP_009725439.1">
    <property type="nucleotide sequence ID" value="NZ_APHR01000009.1"/>
</dbReference>
<proteinExistence type="predicted"/>
<evidence type="ECO:0000256" key="1">
    <source>
        <dbReference type="ARBA" id="ARBA00001946"/>
    </source>
</evidence>
<reference evidence="7 8" key="1">
    <citation type="journal article" date="2013" name="Genome Announc.">
        <title>Draft Genome Sequence of Methylophaga lonarensis MPLT, a Haloalkaliphilic (Non-Methane-Utilizing) Methylotroph.</title>
        <authorList>
            <person name="Shetty S.A."/>
            <person name="Marathe N.P."/>
            <person name="Munot H."/>
            <person name="Antony C.P."/>
            <person name="Dhotre D.P."/>
            <person name="Murrell J.C."/>
            <person name="Shouche Y.S."/>
        </authorList>
    </citation>
    <scope>NUCLEOTIDE SEQUENCE [LARGE SCALE GENOMIC DNA]</scope>
    <source>
        <strain evidence="7 8">MPL</strain>
    </source>
</reference>
<gene>
    <name evidence="7" type="ORF">MPL1_01951</name>
</gene>
<evidence type="ECO:0000256" key="5">
    <source>
        <dbReference type="SAM" id="SignalP"/>
    </source>
</evidence>
<dbReference type="PATRIC" id="fig|1286106.3.peg.393"/>
<dbReference type="OrthoDB" id="9180959at2"/>
<keyword evidence="4" id="KW-1133">Transmembrane helix</keyword>
<dbReference type="eggNOG" id="COG3706">
    <property type="taxonomic scope" value="Bacteria"/>
</dbReference>
<dbReference type="InterPro" id="IPR000160">
    <property type="entry name" value="GGDEF_dom"/>
</dbReference>
<dbReference type="Pfam" id="PF00990">
    <property type="entry name" value="GGDEF"/>
    <property type="match status" value="1"/>
</dbReference>
<feature type="signal peptide" evidence="5">
    <location>
        <begin position="1"/>
        <end position="18"/>
    </location>
</feature>
<evidence type="ECO:0000256" key="2">
    <source>
        <dbReference type="ARBA" id="ARBA00012528"/>
    </source>
</evidence>
<dbReference type="AlphaFoldDB" id="M7P3D1"/>
<dbReference type="Proteomes" id="UP000012019">
    <property type="component" value="Unassembled WGS sequence"/>
</dbReference>
<dbReference type="Pfam" id="PF09084">
    <property type="entry name" value="NMT1"/>
    <property type="match status" value="1"/>
</dbReference>
<dbReference type="PANTHER" id="PTHR45138">
    <property type="entry name" value="REGULATORY COMPONENTS OF SENSORY TRANSDUCTION SYSTEM"/>
    <property type="match status" value="1"/>
</dbReference>
<dbReference type="STRING" id="1286106.MPL1_01951"/>
<dbReference type="GO" id="GO:0005886">
    <property type="term" value="C:plasma membrane"/>
    <property type="evidence" value="ECO:0007669"/>
    <property type="project" value="TreeGrafter"/>
</dbReference>
<dbReference type="FunFam" id="3.30.70.270:FF:000001">
    <property type="entry name" value="Diguanylate cyclase domain protein"/>
    <property type="match status" value="1"/>
</dbReference>
<dbReference type="Gene3D" id="3.30.70.270">
    <property type="match status" value="1"/>
</dbReference>
<organism evidence="7 8">
    <name type="scientific">Methylophaga lonarensis MPL</name>
    <dbReference type="NCBI Taxonomy" id="1286106"/>
    <lineage>
        <taxon>Bacteria</taxon>
        <taxon>Pseudomonadati</taxon>
        <taxon>Pseudomonadota</taxon>
        <taxon>Gammaproteobacteria</taxon>
        <taxon>Thiotrichales</taxon>
        <taxon>Piscirickettsiaceae</taxon>
        <taxon>Methylophaga</taxon>
    </lineage>
</organism>
<dbReference type="EC" id="2.7.7.65" evidence="2"/>
<dbReference type="GO" id="GO:1902201">
    <property type="term" value="P:negative regulation of bacterial-type flagellum-dependent cell motility"/>
    <property type="evidence" value="ECO:0007669"/>
    <property type="project" value="TreeGrafter"/>
</dbReference>
<comment type="catalytic activity">
    <reaction evidence="3">
        <text>2 GTP = 3',3'-c-di-GMP + 2 diphosphate</text>
        <dbReference type="Rhea" id="RHEA:24898"/>
        <dbReference type="ChEBI" id="CHEBI:33019"/>
        <dbReference type="ChEBI" id="CHEBI:37565"/>
        <dbReference type="ChEBI" id="CHEBI:58805"/>
        <dbReference type="EC" id="2.7.7.65"/>
    </reaction>
</comment>
<dbReference type="InterPro" id="IPR043128">
    <property type="entry name" value="Rev_trsase/Diguanyl_cyclase"/>
</dbReference>
<dbReference type="SUPFAM" id="SSF53850">
    <property type="entry name" value="Periplasmic binding protein-like II"/>
    <property type="match status" value="1"/>
</dbReference>
<evidence type="ECO:0000259" key="6">
    <source>
        <dbReference type="PROSITE" id="PS50887"/>
    </source>
</evidence>
<dbReference type="Gene3D" id="3.40.190.10">
    <property type="entry name" value="Periplasmic binding protein-like II"/>
    <property type="match status" value="2"/>
</dbReference>
<protein>
    <recommendedName>
        <fullName evidence="2">diguanylate cyclase</fullName>
        <ecNumber evidence="2">2.7.7.65</ecNumber>
    </recommendedName>
</protein>
<evidence type="ECO:0000256" key="4">
    <source>
        <dbReference type="SAM" id="Phobius"/>
    </source>
</evidence>
<feature type="chain" id="PRO_5004082907" description="diguanylate cyclase" evidence="5">
    <location>
        <begin position="19"/>
        <end position="541"/>
    </location>
</feature>
<dbReference type="NCBIfam" id="TIGR00254">
    <property type="entry name" value="GGDEF"/>
    <property type="match status" value="1"/>
</dbReference>
<name>M7P3D1_9GAMM</name>
<dbReference type="InterPro" id="IPR029787">
    <property type="entry name" value="Nucleotide_cyclase"/>
</dbReference>
<dbReference type="eggNOG" id="COG0715">
    <property type="taxonomic scope" value="Bacteria"/>
</dbReference>